<accession>A0AA39CZL4</accession>
<gene>
    <name evidence="3" type="ORF">H2204_003413</name>
</gene>
<keyword evidence="4" id="KW-1185">Reference proteome</keyword>
<protein>
    <recommendedName>
        <fullName evidence="2">DNA ligase D 3'-phosphoesterase domain-containing protein</fullName>
    </recommendedName>
</protein>
<dbReference type="PANTHER" id="PTHR39465">
    <property type="entry name" value="DNA LIGASE D, 3'-PHOSPHOESTERASE DOMAIN"/>
    <property type="match status" value="1"/>
</dbReference>
<dbReference type="PANTHER" id="PTHR39465:SF1">
    <property type="entry name" value="DNA LIGASE D 3'-PHOSPHOESTERASE DOMAIN-CONTAINING PROTEIN"/>
    <property type="match status" value="1"/>
</dbReference>
<feature type="compositionally biased region" description="Basic and acidic residues" evidence="1">
    <location>
        <begin position="305"/>
        <end position="323"/>
    </location>
</feature>
<name>A0AA39CZL4_9EURO</name>
<feature type="domain" description="DNA ligase D 3'-phosphoesterase" evidence="2">
    <location>
        <begin position="115"/>
        <end position="273"/>
    </location>
</feature>
<sequence length="545" mass="61669">MKRQRSNVIENPFVKPENQSWEISPPASLTRTISPPPTNPRRQSKPPSNSVRNKSDAAAVEAGEVEIKDHVAFFSSKLLAAQRPLVRGQPRLSHQKWLDLYQRNLSDRGHHFVVHQHDHPIAGTHYDLRLQCNATSSISFAIMYGLPGDPNSRKLNRNATETRVHNLWVGASFQKHNMPPTESSISPRTEQNHLIETASYETGTMLLWDTGEYEILPLPEANTAISDSGSESMSEPDWPRDRESEPTKLQRAFQNRKIRLRLHGSRLPRTYTLNLRLTRENNRLVQPDPPAYKRRRKSRPAINAADRRDHHVETSDSDTERSPSEPSRASTHDQSSQSSLEKTLTNKQRHVPKFKRNVSSLLRKASSPPPFSSRRPAVLDRLPSSSTTTGPPGVQAASGLFDKDGEETRMSSFVAEVHHQPDDVTKSFSKAKEDEDNLIRLNNAYPGATNSINSIHQRKWYLSLDREACGFRPTNRIEFGRRVWERPWNTTDDIDRGELGGFAPFYVRGRDVETSVLTGRLAKDVASDEGLVGYKPRGGWRAVTD</sequence>
<feature type="region of interest" description="Disordered" evidence="1">
    <location>
        <begin position="222"/>
        <end position="252"/>
    </location>
</feature>
<evidence type="ECO:0000313" key="4">
    <source>
        <dbReference type="Proteomes" id="UP001172681"/>
    </source>
</evidence>
<dbReference type="AlphaFoldDB" id="A0AA39CZL4"/>
<proteinExistence type="predicted"/>
<feature type="region of interest" description="Disordered" evidence="1">
    <location>
        <begin position="1"/>
        <end position="57"/>
    </location>
</feature>
<feature type="compositionally biased region" description="Polar residues" evidence="1">
    <location>
        <begin position="223"/>
        <end position="233"/>
    </location>
</feature>
<evidence type="ECO:0000256" key="1">
    <source>
        <dbReference type="SAM" id="MobiDB-lite"/>
    </source>
</evidence>
<dbReference type="InterPro" id="IPR014144">
    <property type="entry name" value="LigD_PE_domain"/>
</dbReference>
<feature type="compositionally biased region" description="Basic residues" evidence="1">
    <location>
        <begin position="347"/>
        <end position="356"/>
    </location>
</feature>
<evidence type="ECO:0000259" key="2">
    <source>
        <dbReference type="Pfam" id="PF13298"/>
    </source>
</evidence>
<feature type="compositionally biased region" description="Polar residues" evidence="1">
    <location>
        <begin position="17"/>
        <end position="33"/>
    </location>
</feature>
<organism evidence="3 4">
    <name type="scientific">Knufia peltigerae</name>
    <dbReference type="NCBI Taxonomy" id="1002370"/>
    <lineage>
        <taxon>Eukaryota</taxon>
        <taxon>Fungi</taxon>
        <taxon>Dikarya</taxon>
        <taxon>Ascomycota</taxon>
        <taxon>Pezizomycotina</taxon>
        <taxon>Eurotiomycetes</taxon>
        <taxon>Chaetothyriomycetidae</taxon>
        <taxon>Chaetothyriales</taxon>
        <taxon>Trichomeriaceae</taxon>
        <taxon>Knufia</taxon>
    </lineage>
</organism>
<reference evidence="3" key="1">
    <citation type="submission" date="2022-10" db="EMBL/GenBank/DDBJ databases">
        <title>Culturing micro-colonial fungi from biological soil crusts in the Mojave desert and describing Neophaeococcomyces mojavensis, and introducing the new genera and species Taxawa tesnikishii.</title>
        <authorList>
            <person name="Kurbessoian T."/>
            <person name="Stajich J.E."/>
        </authorList>
    </citation>
    <scope>NUCLEOTIDE SEQUENCE</scope>
    <source>
        <strain evidence="3">TK_35</strain>
    </source>
</reference>
<feature type="compositionally biased region" description="Polar residues" evidence="1">
    <location>
        <begin position="324"/>
        <end position="346"/>
    </location>
</feature>
<dbReference type="Proteomes" id="UP001172681">
    <property type="component" value="Unassembled WGS sequence"/>
</dbReference>
<feature type="compositionally biased region" description="Basic and acidic residues" evidence="1">
    <location>
        <begin position="237"/>
        <end position="248"/>
    </location>
</feature>
<evidence type="ECO:0000313" key="3">
    <source>
        <dbReference type="EMBL" id="KAJ9640188.1"/>
    </source>
</evidence>
<dbReference type="EMBL" id="JAPDRN010000015">
    <property type="protein sequence ID" value="KAJ9640188.1"/>
    <property type="molecule type" value="Genomic_DNA"/>
</dbReference>
<feature type="region of interest" description="Disordered" evidence="1">
    <location>
        <begin position="281"/>
        <end position="397"/>
    </location>
</feature>
<comment type="caution">
    <text evidence="3">The sequence shown here is derived from an EMBL/GenBank/DDBJ whole genome shotgun (WGS) entry which is preliminary data.</text>
</comment>
<dbReference type="Pfam" id="PF13298">
    <property type="entry name" value="LigD_N"/>
    <property type="match status" value="1"/>
</dbReference>